<evidence type="ECO:0000313" key="4">
    <source>
        <dbReference type="EMBL" id="WWF06504.1"/>
    </source>
</evidence>
<dbReference type="PROSITE" id="PS00175">
    <property type="entry name" value="PG_MUTASE"/>
    <property type="match status" value="1"/>
</dbReference>
<keyword evidence="1" id="KW-0324">Glycolysis</keyword>
<dbReference type="InterPro" id="IPR029033">
    <property type="entry name" value="His_PPase_superfam"/>
</dbReference>
<dbReference type="PANTHER" id="PTHR48100">
    <property type="entry name" value="BROAD-SPECIFICITY PHOSPHATASE YOR283W-RELATED"/>
    <property type="match status" value="1"/>
</dbReference>
<evidence type="ECO:0000313" key="5">
    <source>
        <dbReference type="Proteomes" id="UP001381003"/>
    </source>
</evidence>
<evidence type="ECO:0000256" key="2">
    <source>
        <dbReference type="ARBA" id="ARBA00023235"/>
    </source>
</evidence>
<dbReference type="PANTHER" id="PTHR48100:SF1">
    <property type="entry name" value="HISTIDINE PHOSPHATASE FAMILY PROTEIN-RELATED"/>
    <property type="match status" value="1"/>
</dbReference>
<dbReference type="EMBL" id="CP104874">
    <property type="protein sequence ID" value="WWF06504.1"/>
    <property type="molecule type" value="Genomic_DNA"/>
</dbReference>
<reference evidence="4 5" key="1">
    <citation type="submission" date="2022-09" db="EMBL/GenBank/DDBJ databases">
        <title>Complete genome sequence of Janibacter terrae strain COS04-44, PCL-degrading bacteria isolated from oil spilled coast.</title>
        <authorList>
            <person name="Park H."/>
            <person name="Kim J.Y."/>
            <person name="An S.H."/>
            <person name="Lee C.M."/>
            <person name="Weon H.-Y."/>
        </authorList>
    </citation>
    <scope>NUCLEOTIDE SEQUENCE [LARGE SCALE GENOMIC DNA]</scope>
    <source>
        <strain evidence="4 5">COS04-44</strain>
    </source>
</reference>
<dbReference type="Gene3D" id="3.40.50.1240">
    <property type="entry name" value="Phosphoglycerate mutase-like"/>
    <property type="match status" value="1"/>
</dbReference>
<accession>A0ABZ2FI87</accession>
<gene>
    <name evidence="4" type="ORF">N5P18_06430</name>
</gene>
<organism evidence="4 5">
    <name type="scientific">Janibacter terrae</name>
    <dbReference type="NCBI Taxonomy" id="103817"/>
    <lineage>
        <taxon>Bacteria</taxon>
        <taxon>Bacillati</taxon>
        <taxon>Actinomycetota</taxon>
        <taxon>Actinomycetes</taxon>
        <taxon>Micrococcales</taxon>
        <taxon>Intrasporangiaceae</taxon>
        <taxon>Janibacter</taxon>
    </lineage>
</organism>
<dbReference type="InterPro" id="IPR001345">
    <property type="entry name" value="PG/BPGM_mutase_AS"/>
</dbReference>
<dbReference type="Pfam" id="PF00300">
    <property type="entry name" value="His_Phos_1"/>
    <property type="match status" value="1"/>
</dbReference>
<sequence length="250" mass="28122">MGLTDVILVRHGQSEGNVAAERAQAERRDRIEVPARDPDVVLSQVGQRQADAVGRWLTALPPDEQPQVIWTSPYRRARETAERALAVAEVDLDYRVDERLRDRDMGITDQLTAQGITARFPEEAERRQWLGKFYYRPPGGESWADVAQRVRGVLTDLANTETHERVLVTGHDVVLLLFCYVAEGLGEEEVLERARTNGLRNAAICRIRRDEESVTGWVVTEYNLDSHLREEGVEVTDQPGASDEVGAEHA</sequence>
<dbReference type="SMART" id="SM00855">
    <property type="entry name" value="PGAM"/>
    <property type="match status" value="1"/>
</dbReference>
<evidence type="ECO:0000256" key="1">
    <source>
        <dbReference type="ARBA" id="ARBA00023152"/>
    </source>
</evidence>
<dbReference type="RefSeq" id="WP_338539062.1">
    <property type="nucleotide sequence ID" value="NZ_CP104874.1"/>
</dbReference>
<dbReference type="InterPro" id="IPR013078">
    <property type="entry name" value="His_Pase_superF_clade-1"/>
</dbReference>
<dbReference type="SUPFAM" id="SSF53254">
    <property type="entry name" value="Phosphoglycerate mutase-like"/>
    <property type="match status" value="1"/>
</dbReference>
<feature type="region of interest" description="Disordered" evidence="3">
    <location>
        <begin position="230"/>
        <end position="250"/>
    </location>
</feature>
<dbReference type="CDD" id="cd07067">
    <property type="entry name" value="HP_PGM_like"/>
    <property type="match status" value="1"/>
</dbReference>
<keyword evidence="2" id="KW-0413">Isomerase</keyword>
<name>A0ABZ2FI87_9MICO</name>
<dbReference type="Proteomes" id="UP001381003">
    <property type="component" value="Chromosome"/>
</dbReference>
<keyword evidence="5" id="KW-1185">Reference proteome</keyword>
<dbReference type="InterPro" id="IPR050275">
    <property type="entry name" value="PGM_Phosphatase"/>
</dbReference>
<evidence type="ECO:0000256" key="3">
    <source>
        <dbReference type="SAM" id="MobiDB-lite"/>
    </source>
</evidence>
<protein>
    <submittedName>
        <fullName evidence="4">Histidine phosphatase family protein</fullName>
    </submittedName>
</protein>
<proteinExistence type="predicted"/>